<evidence type="ECO:0000313" key="2">
    <source>
        <dbReference type="EMBL" id="MEQ2176283.1"/>
    </source>
</evidence>
<comment type="caution">
    <text evidence="2">The sequence shown here is derived from an EMBL/GenBank/DDBJ whole genome shotgun (WGS) entry which is preliminary data.</text>
</comment>
<evidence type="ECO:0000313" key="3">
    <source>
        <dbReference type="Proteomes" id="UP001476798"/>
    </source>
</evidence>
<dbReference type="Proteomes" id="UP001476798">
    <property type="component" value="Unassembled WGS sequence"/>
</dbReference>
<dbReference type="EMBL" id="JAHRIO010053254">
    <property type="protein sequence ID" value="MEQ2176283.1"/>
    <property type="molecule type" value="Genomic_DNA"/>
</dbReference>
<feature type="compositionally biased region" description="Low complexity" evidence="1">
    <location>
        <begin position="16"/>
        <end position="26"/>
    </location>
</feature>
<sequence length="83" mass="8989">MVALSLASNVTTPSQNLGTSSTGNDSTTTLPIVTWKWHHVSEPYLVALWVLVSWLCKLNIKLSFTVPVNGHVSEARAANQEGL</sequence>
<feature type="region of interest" description="Disordered" evidence="1">
    <location>
        <begin position="1"/>
        <end position="26"/>
    </location>
</feature>
<proteinExistence type="predicted"/>
<name>A0ABV0NXY6_9TELE</name>
<organism evidence="2 3">
    <name type="scientific">Goodea atripinnis</name>
    <dbReference type="NCBI Taxonomy" id="208336"/>
    <lineage>
        <taxon>Eukaryota</taxon>
        <taxon>Metazoa</taxon>
        <taxon>Chordata</taxon>
        <taxon>Craniata</taxon>
        <taxon>Vertebrata</taxon>
        <taxon>Euteleostomi</taxon>
        <taxon>Actinopterygii</taxon>
        <taxon>Neopterygii</taxon>
        <taxon>Teleostei</taxon>
        <taxon>Neoteleostei</taxon>
        <taxon>Acanthomorphata</taxon>
        <taxon>Ovalentaria</taxon>
        <taxon>Atherinomorphae</taxon>
        <taxon>Cyprinodontiformes</taxon>
        <taxon>Goodeidae</taxon>
        <taxon>Goodea</taxon>
    </lineage>
</organism>
<evidence type="ECO:0000256" key="1">
    <source>
        <dbReference type="SAM" id="MobiDB-lite"/>
    </source>
</evidence>
<protein>
    <submittedName>
        <fullName evidence="2">Uncharacterized protein</fullName>
    </submittedName>
</protein>
<gene>
    <name evidence="2" type="ORF">GOODEAATRI_026458</name>
</gene>
<keyword evidence="3" id="KW-1185">Reference proteome</keyword>
<reference evidence="2 3" key="1">
    <citation type="submission" date="2021-06" db="EMBL/GenBank/DDBJ databases">
        <authorList>
            <person name="Palmer J.M."/>
        </authorList>
    </citation>
    <scope>NUCLEOTIDE SEQUENCE [LARGE SCALE GENOMIC DNA]</scope>
    <source>
        <strain evidence="2 3">GA_2019</strain>
        <tissue evidence="2">Muscle</tissue>
    </source>
</reference>
<feature type="compositionally biased region" description="Polar residues" evidence="1">
    <location>
        <begin position="1"/>
        <end position="15"/>
    </location>
</feature>
<accession>A0ABV0NXY6</accession>